<dbReference type="EMBL" id="SZYD01000005">
    <property type="protein sequence ID" value="KAD6119171.1"/>
    <property type="molecule type" value="Genomic_DNA"/>
</dbReference>
<protein>
    <submittedName>
        <fullName evidence="1">Uncharacterized protein</fullName>
    </submittedName>
</protein>
<comment type="caution">
    <text evidence="1">The sequence shown here is derived from an EMBL/GenBank/DDBJ whole genome shotgun (WGS) entry which is preliminary data.</text>
</comment>
<proteinExistence type="predicted"/>
<evidence type="ECO:0000313" key="2">
    <source>
        <dbReference type="Proteomes" id="UP000326396"/>
    </source>
</evidence>
<name>A0A5N6PAH8_9ASTR</name>
<sequence length="115" mass="12707">MILRCCLYFQRQNVCGLRTTSADLFCRRGYGTEEEQQHKEDAEEQGGGALSGVVVVEEQGKASGIEIDRNTRSREVEEQVVGENPMKDVPVRVAVASRIGSPFDSRLGLFVAVFV</sequence>
<gene>
    <name evidence="1" type="ORF">E3N88_10442</name>
</gene>
<dbReference type="Proteomes" id="UP000326396">
    <property type="component" value="Linkage Group LG13"/>
</dbReference>
<evidence type="ECO:0000313" key="1">
    <source>
        <dbReference type="EMBL" id="KAD6119171.1"/>
    </source>
</evidence>
<dbReference type="AlphaFoldDB" id="A0A5N6PAH8"/>
<keyword evidence="2" id="KW-1185">Reference proteome</keyword>
<organism evidence="1 2">
    <name type="scientific">Mikania micrantha</name>
    <name type="common">bitter vine</name>
    <dbReference type="NCBI Taxonomy" id="192012"/>
    <lineage>
        <taxon>Eukaryota</taxon>
        <taxon>Viridiplantae</taxon>
        <taxon>Streptophyta</taxon>
        <taxon>Embryophyta</taxon>
        <taxon>Tracheophyta</taxon>
        <taxon>Spermatophyta</taxon>
        <taxon>Magnoliopsida</taxon>
        <taxon>eudicotyledons</taxon>
        <taxon>Gunneridae</taxon>
        <taxon>Pentapetalae</taxon>
        <taxon>asterids</taxon>
        <taxon>campanulids</taxon>
        <taxon>Asterales</taxon>
        <taxon>Asteraceae</taxon>
        <taxon>Asteroideae</taxon>
        <taxon>Heliantheae alliance</taxon>
        <taxon>Eupatorieae</taxon>
        <taxon>Mikania</taxon>
    </lineage>
</organism>
<accession>A0A5N6PAH8</accession>
<reference evidence="1 2" key="1">
    <citation type="submission" date="2019-05" db="EMBL/GenBank/DDBJ databases">
        <title>Mikania micrantha, genome provides insights into the molecular mechanism of rapid growth.</title>
        <authorList>
            <person name="Liu B."/>
        </authorList>
    </citation>
    <scope>NUCLEOTIDE SEQUENCE [LARGE SCALE GENOMIC DNA]</scope>
    <source>
        <strain evidence="1">NLD-2019</strain>
        <tissue evidence="1">Leaf</tissue>
    </source>
</reference>